<dbReference type="InterPro" id="IPR003245">
    <property type="entry name" value="Phytocyanin_dom"/>
</dbReference>
<organism evidence="3 4">
    <name type="scientific">Solanum verrucosum</name>
    <dbReference type="NCBI Taxonomy" id="315347"/>
    <lineage>
        <taxon>Eukaryota</taxon>
        <taxon>Viridiplantae</taxon>
        <taxon>Streptophyta</taxon>
        <taxon>Embryophyta</taxon>
        <taxon>Tracheophyta</taxon>
        <taxon>Spermatophyta</taxon>
        <taxon>Magnoliopsida</taxon>
        <taxon>eudicotyledons</taxon>
        <taxon>Gunneridae</taxon>
        <taxon>Pentapetalae</taxon>
        <taxon>asterids</taxon>
        <taxon>lamiids</taxon>
        <taxon>Solanales</taxon>
        <taxon>Solanaceae</taxon>
        <taxon>Solanoideae</taxon>
        <taxon>Solaneae</taxon>
        <taxon>Solanum</taxon>
    </lineage>
</organism>
<reference evidence="3" key="1">
    <citation type="submission" date="2023-08" db="EMBL/GenBank/DDBJ databases">
        <title>A de novo genome assembly of Solanum verrucosum Schlechtendal, a Mexican diploid species geographically isolated from the other diploid A-genome species in potato relatives.</title>
        <authorList>
            <person name="Hosaka K."/>
        </authorList>
    </citation>
    <scope>NUCLEOTIDE SEQUENCE</scope>
    <source>
        <tissue evidence="3">Young leaves</tissue>
    </source>
</reference>
<keyword evidence="4" id="KW-1185">Reference proteome</keyword>
<evidence type="ECO:0000259" key="2">
    <source>
        <dbReference type="PROSITE" id="PS51485"/>
    </source>
</evidence>
<dbReference type="InterPro" id="IPR008972">
    <property type="entry name" value="Cupredoxin"/>
</dbReference>
<dbReference type="EMBL" id="CP133621">
    <property type="protein sequence ID" value="WMV51270.1"/>
    <property type="molecule type" value="Genomic_DNA"/>
</dbReference>
<gene>
    <name evidence="3" type="ORF">MTR67_044655</name>
</gene>
<dbReference type="PANTHER" id="PTHR34052:SF11">
    <property type="entry name" value="PHYTOCYANIN DOMAIN-CONTAINING PROTEIN"/>
    <property type="match status" value="1"/>
</dbReference>
<protein>
    <recommendedName>
        <fullName evidence="2">Phytocyanin domain-containing protein</fullName>
    </recommendedName>
</protein>
<dbReference type="GO" id="GO:0009055">
    <property type="term" value="F:electron transfer activity"/>
    <property type="evidence" value="ECO:0007669"/>
    <property type="project" value="InterPro"/>
</dbReference>
<dbReference type="Proteomes" id="UP001234989">
    <property type="component" value="Chromosome 10"/>
</dbReference>
<keyword evidence="1" id="KW-1133">Transmembrane helix</keyword>
<feature type="domain" description="Phytocyanin" evidence="2">
    <location>
        <begin position="100"/>
        <end position="216"/>
    </location>
</feature>
<accession>A0AAF0USK1</accession>
<feature type="transmembrane region" description="Helical" evidence="1">
    <location>
        <begin position="54"/>
        <end position="73"/>
    </location>
</feature>
<feature type="transmembrane region" description="Helical" evidence="1">
    <location>
        <begin position="20"/>
        <end position="42"/>
    </location>
</feature>
<dbReference type="PROSITE" id="PS51485">
    <property type="entry name" value="PHYTOCYANIN"/>
    <property type="match status" value="1"/>
</dbReference>
<evidence type="ECO:0000313" key="4">
    <source>
        <dbReference type="Proteomes" id="UP001234989"/>
    </source>
</evidence>
<proteinExistence type="predicted"/>
<sequence length="220" mass="25354">MTNLYWPKLVYILTTYEFAIYTPYPLGYSTSSLATQLLFFTSKLIKMAFANGQVFLLLAVLFSSMFAIGLANYDFNWGPTTWNKTNCPYSHPPNATQTSNRFIVGGSENWHYGFNYMDWARNNGPFFVNDTLVFKYDPPNVNGTGFPHSVYLFSNYRSFIKCDLRRAKRIADPSQGTGEGFEFVLKKMQTYYFGCGEHKGIHCKTGNMKFAVMPLKHWHF</sequence>
<dbReference type="PANTHER" id="PTHR34052">
    <property type="entry name" value="GLYCINE-RICH PROTEIN-LIKE"/>
    <property type="match status" value="1"/>
</dbReference>
<evidence type="ECO:0000313" key="3">
    <source>
        <dbReference type="EMBL" id="WMV51270.1"/>
    </source>
</evidence>
<keyword evidence="1" id="KW-0812">Transmembrane</keyword>
<evidence type="ECO:0000256" key="1">
    <source>
        <dbReference type="SAM" id="Phobius"/>
    </source>
</evidence>
<name>A0AAF0USK1_SOLVR</name>
<dbReference type="Gene3D" id="2.60.40.420">
    <property type="entry name" value="Cupredoxins - blue copper proteins"/>
    <property type="match status" value="1"/>
</dbReference>
<dbReference type="AlphaFoldDB" id="A0AAF0USK1"/>
<keyword evidence="1" id="KW-0472">Membrane</keyword>
<dbReference type="SUPFAM" id="SSF49503">
    <property type="entry name" value="Cupredoxins"/>
    <property type="match status" value="1"/>
</dbReference>